<feature type="region of interest" description="Disordered" evidence="1">
    <location>
        <begin position="1"/>
        <end position="51"/>
    </location>
</feature>
<evidence type="ECO:0000256" key="1">
    <source>
        <dbReference type="SAM" id="MobiDB-lite"/>
    </source>
</evidence>
<dbReference type="EMBL" id="JAGPXD010000004">
    <property type="protein sequence ID" value="KAH7358087.1"/>
    <property type="molecule type" value="Genomic_DNA"/>
</dbReference>
<reference evidence="2" key="1">
    <citation type="journal article" date="2021" name="Nat. Commun.">
        <title>Genetic determinants of endophytism in the Arabidopsis root mycobiome.</title>
        <authorList>
            <person name="Mesny F."/>
            <person name="Miyauchi S."/>
            <person name="Thiergart T."/>
            <person name="Pickel B."/>
            <person name="Atanasova L."/>
            <person name="Karlsson M."/>
            <person name="Huettel B."/>
            <person name="Barry K.W."/>
            <person name="Haridas S."/>
            <person name="Chen C."/>
            <person name="Bauer D."/>
            <person name="Andreopoulos W."/>
            <person name="Pangilinan J."/>
            <person name="LaButti K."/>
            <person name="Riley R."/>
            <person name="Lipzen A."/>
            <person name="Clum A."/>
            <person name="Drula E."/>
            <person name="Henrissat B."/>
            <person name="Kohler A."/>
            <person name="Grigoriev I.V."/>
            <person name="Martin F.M."/>
            <person name="Hacquard S."/>
        </authorList>
    </citation>
    <scope>NUCLEOTIDE SEQUENCE</scope>
    <source>
        <strain evidence="2">MPI-CAGE-AT-0016</strain>
    </source>
</reference>
<protein>
    <submittedName>
        <fullName evidence="2">Uncharacterized protein</fullName>
    </submittedName>
</protein>
<dbReference type="Proteomes" id="UP000813385">
    <property type="component" value="Unassembled WGS sequence"/>
</dbReference>
<keyword evidence="3" id="KW-1185">Reference proteome</keyword>
<gene>
    <name evidence="2" type="ORF">B0T11DRAFT_99635</name>
</gene>
<proteinExistence type="predicted"/>
<accession>A0A8K0X2T1</accession>
<name>A0A8K0X2T1_9PEZI</name>
<feature type="compositionally biased region" description="Low complexity" evidence="1">
    <location>
        <begin position="30"/>
        <end position="46"/>
    </location>
</feature>
<sequence length="220" mass="23962">MRNPALQRAAQCSPARGGAQSMLTAAGAQPRPVRLRPAPSRLRPPSNTDLTSVCPTTAPKCPPSHFGCRRTCTRSPMEEGGGRCKQGSSAANQEPENVLFLLTGWNSCSAAASMPTWPRPRGLVQQQPPPSCGQLHDTKPRRVCSLGASEVLHHCKFTVRLCHCRSPRRSILLRCRWQGQVARKWKQKVNDSLIACLLHPKSFAAKLLHTRPPEPASAAA</sequence>
<comment type="caution">
    <text evidence="2">The sequence shown here is derived from an EMBL/GenBank/DDBJ whole genome shotgun (WGS) entry which is preliminary data.</text>
</comment>
<evidence type="ECO:0000313" key="2">
    <source>
        <dbReference type="EMBL" id="KAH7358087.1"/>
    </source>
</evidence>
<dbReference type="AlphaFoldDB" id="A0A8K0X2T1"/>
<organism evidence="2 3">
    <name type="scientific">Plectosphaerella cucumerina</name>
    <dbReference type="NCBI Taxonomy" id="40658"/>
    <lineage>
        <taxon>Eukaryota</taxon>
        <taxon>Fungi</taxon>
        <taxon>Dikarya</taxon>
        <taxon>Ascomycota</taxon>
        <taxon>Pezizomycotina</taxon>
        <taxon>Sordariomycetes</taxon>
        <taxon>Hypocreomycetidae</taxon>
        <taxon>Glomerellales</taxon>
        <taxon>Plectosphaerellaceae</taxon>
        <taxon>Plectosphaerella</taxon>
    </lineage>
</organism>
<evidence type="ECO:0000313" key="3">
    <source>
        <dbReference type="Proteomes" id="UP000813385"/>
    </source>
</evidence>